<comment type="subcellular location">
    <subcellularLocation>
        <location evidence="1 7">Cell membrane</location>
        <topology evidence="1 7">Multi-pass membrane protein</topology>
    </subcellularLocation>
</comment>
<keyword evidence="3" id="KW-1003">Cell membrane</keyword>
<dbReference type="Proteomes" id="UP001055091">
    <property type="component" value="Unassembled WGS sequence"/>
</dbReference>
<dbReference type="AlphaFoldDB" id="A0A174VI44"/>
<feature type="transmembrane region" description="Helical" evidence="7">
    <location>
        <begin position="17"/>
        <end position="39"/>
    </location>
</feature>
<evidence type="ECO:0000256" key="7">
    <source>
        <dbReference type="RuleBase" id="RU363032"/>
    </source>
</evidence>
<dbReference type="InterPro" id="IPR035906">
    <property type="entry name" value="MetI-like_sf"/>
</dbReference>
<dbReference type="PANTHER" id="PTHR43744:SF9">
    <property type="entry name" value="POLYGALACTURONAN_RHAMNOGALACTURONAN TRANSPORT SYSTEM PERMEASE PROTEIN YTCP"/>
    <property type="match status" value="1"/>
</dbReference>
<name>A0A174VI44_9FIRM</name>
<dbReference type="EMBL" id="BQNJ01000001">
    <property type="protein sequence ID" value="GKG98096.1"/>
    <property type="molecule type" value="Genomic_DNA"/>
</dbReference>
<evidence type="ECO:0000313" key="8">
    <source>
        <dbReference type="EMBL" id="GKG98096.1"/>
    </source>
</evidence>
<feature type="transmembrane region" description="Helical" evidence="7">
    <location>
        <begin position="187"/>
        <end position="209"/>
    </location>
</feature>
<dbReference type="PANTHER" id="PTHR43744">
    <property type="entry name" value="ABC TRANSPORTER PERMEASE PROTEIN MG189-RELATED-RELATED"/>
    <property type="match status" value="1"/>
</dbReference>
<dbReference type="Pfam" id="PF00528">
    <property type="entry name" value="BPD_transp_1"/>
    <property type="match status" value="1"/>
</dbReference>
<gene>
    <name evidence="8" type="primary">lplC_1</name>
    <name evidence="8" type="ORF">CE91St55_00780</name>
</gene>
<evidence type="ECO:0000256" key="3">
    <source>
        <dbReference type="ARBA" id="ARBA00022475"/>
    </source>
</evidence>
<feature type="transmembrane region" description="Helical" evidence="7">
    <location>
        <begin position="253"/>
        <end position="274"/>
    </location>
</feature>
<dbReference type="GO" id="GO:0005886">
    <property type="term" value="C:plasma membrane"/>
    <property type="evidence" value="ECO:0007669"/>
    <property type="project" value="UniProtKB-SubCell"/>
</dbReference>
<dbReference type="CDD" id="cd06261">
    <property type="entry name" value="TM_PBP2"/>
    <property type="match status" value="1"/>
</dbReference>
<evidence type="ECO:0000256" key="5">
    <source>
        <dbReference type="ARBA" id="ARBA00022989"/>
    </source>
</evidence>
<comment type="similarity">
    <text evidence="7">Belongs to the binding-protein-dependent transport system permease family.</text>
</comment>
<reference evidence="8" key="1">
    <citation type="submission" date="2022-01" db="EMBL/GenBank/DDBJ databases">
        <title>Novel bile acid biosynthetic pathways are enriched in the microbiome of centenarians.</title>
        <authorList>
            <person name="Sato Y."/>
            <person name="Atarashi K."/>
            <person name="Plichta R.D."/>
            <person name="Arai Y."/>
            <person name="Sasajima S."/>
            <person name="Kearney M.S."/>
            <person name="Suda W."/>
            <person name="Takeshita K."/>
            <person name="Sasaki T."/>
            <person name="Okamoto S."/>
            <person name="Skelly N.A."/>
            <person name="Okamura Y."/>
            <person name="Vlamakis H."/>
            <person name="Li Y."/>
            <person name="Tanoue T."/>
            <person name="Takei H."/>
            <person name="Nittono H."/>
            <person name="Narushima S."/>
            <person name="Irie J."/>
            <person name="Itoh H."/>
            <person name="Moriya K."/>
            <person name="Sugiura Y."/>
            <person name="Suematsu M."/>
            <person name="Moritoki N."/>
            <person name="Shibata S."/>
            <person name="Littman R.D."/>
            <person name="Fischbach A.M."/>
            <person name="Uwamino Y."/>
            <person name="Inoue T."/>
            <person name="Honda A."/>
            <person name="Hattori M."/>
            <person name="Murai T."/>
            <person name="Xavier J.R."/>
            <person name="Hirose N."/>
            <person name="Honda K."/>
        </authorList>
    </citation>
    <scope>NUCLEOTIDE SEQUENCE</scope>
    <source>
        <strain evidence="8">CE91-St55</strain>
    </source>
</reference>
<dbReference type="Gene3D" id="1.10.3720.10">
    <property type="entry name" value="MetI-like"/>
    <property type="match status" value="1"/>
</dbReference>
<dbReference type="SUPFAM" id="SSF161098">
    <property type="entry name" value="MetI-like"/>
    <property type="match status" value="1"/>
</dbReference>
<dbReference type="PROSITE" id="PS50928">
    <property type="entry name" value="ABC_TM1"/>
    <property type="match status" value="1"/>
</dbReference>
<comment type="caution">
    <text evidence="8">The sequence shown here is derived from an EMBL/GenBank/DDBJ whole genome shotgun (WGS) entry which is preliminary data.</text>
</comment>
<keyword evidence="4 7" id="KW-0812">Transmembrane</keyword>
<proteinExistence type="inferred from homology"/>
<feature type="transmembrane region" description="Helical" evidence="7">
    <location>
        <begin position="78"/>
        <end position="102"/>
    </location>
</feature>
<keyword evidence="5 7" id="KW-1133">Transmembrane helix</keyword>
<keyword evidence="6 7" id="KW-0472">Membrane</keyword>
<sequence>MGGVNVVSKISDKSVDFIVHTILLVIGFIYIFPLIYVIAVSLTPYSEVLKNGGFVLIPKRITLQGYKEIFRNSGIPRAFMITVFITAVGTFINLLLTVTLAYPLSKKDLPGRKFWLLFVLFPMIFGASIIPTYLVVKATGLLNSVWAMIIPLAVTGYNTIILKTFFEGVPESLAESAMLDGAGEFQVLWHIVLPLSKPAVTTVGMYYAVNHWNEFFNAVYYITDVKLNPLQVVLRNIIDVSTMASTEINVPTLTIQMAAVVVVIFPVLIVYFLLQKHIEKGMLSGAVKG</sequence>
<accession>A0A174VI44</accession>
<evidence type="ECO:0000256" key="4">
    <source>
        <dbReference type="ARBA" id="ARBA00022692"/>
    </source>
</evidence>
<dbReference type="InterPro" id="IPR000515">
    <property type="entry name" value="MetI-like"/>
</dbReference>
<evidence type="ECO:0000313" key="9">
    <source>
        <dbReference type="Proteomes" id="UP001055091"/>
    </source>
</evidence>
<protein>
    <submittedName>
        <fullName evidence="8">Protein LplC</fullName>
    </submittedName>
</protein>
<evidence type="ECO:0000256" key="6">
    <source>
        <dbReference type="ARBA" id="ARBA00023136"/>
    </source>
</evidence>
<evidence type="ECO:0000256" key="2">
    <source>
        <dbReference type="ARBA" id="ARBA00022448"/>
    </source>
</evidence>
<organism evidence="8 9">
    <name type="scientific">Hungatella hathewayi</name>
    <dbReference type="NCBI Taxonomy" id="154046"/>
    <lineage>
        <taxon>Bacteria</taxon>
        <taxon>Bacillati</taxon>
        <taxon>Bacillota</taxon>
        <taxon>Clostridia</taxon>
        <taxon>Lachnospirales</taxon>
        <taxon>Lachnospiraceae</taxon>
        <taxon>Hungatella</taxon>
    </lineage>
</organism>
<feature type="transmembrane region" description="Helical" evidence="7">
    <location>
        <begin position="114"/>
        <end position="134"/>
    </location>
</feature>
<dbReference type="GO" id="GO:0055085">
    <property type="term" value="P:transmembrane transport"/>
    <property type="evidence" value="ECO:0007669"/>
    <property type="project" value="InterPro"/>
</dbReference>
<feature type="transmembrane region" description="Helical" evidence="7">
    <location>
        <begin position="146"/>
        <end position="166"/>
    </location>
</feature>
<evidence type="ECO:0000256" key="1">
    <source>
        <dbReference type="ARBA" id="ARBA00004651"/>
    </source>
</evidence>
<keyword evidence="2 7" id="KW-0813">Transport</keyword>